<name>A0A644VRI5_9ZZZZ</name>
<comment type="caution">
    <text evidence="1">The sequence shown here is derived from an EMBL/GenBank/DDBJ whole genome shotgun (WGS) entry which is preliminary data.</text>
</comment>
<sequence>MHDDYYQNTLYPLQDKILEIVGKLPVGFYLTGGTALSRAYLHHRYSDDLDFFVNDVPDFKSQINILIKALADTGHPIDISVADEGFARIFVFDGGSSLKIDFVNDVPFRKGTPIVTPLFVRTDNLNNILSNKVTALGRYSTKDVADIVYICESLKFNWEIIVSDASEKDLWVNPVNVAEVLERFPVEKLHEINWMTETPSYQWFNSRINQIINDILDGNENSLCK</sequence>
<dbReference type="AlphaFoldDB" id="A0A644VRI5"/>
<proteinExistence type="predicted"/>
<dbReference type="Gene3D" id="3.10.450.620">
    <property type="entry name" value="JHP933, nucleotidyltransferase-like core domain"/>
    <property type="match status" value="1"/>
</dbReference>
<reference evidence="1" key="1">
    <citation type="submission" date="2019-08" db="EMBL/GenBank/DDBJ databases">
        <authorList>
            <person name="Kucharzyk K."/>
            <person name="Murdoch R.W."/>
            <person name="Higgins S."/>
            <person name="Loffler F."/>
        </authorList>
    </citation>
    <scope>NUCLEOTIDE SEQUENCE</scope>
</reference>
<gene>
    <name evidence="1" type="ORF">SDC9_40157</name>
</gene>
<evidence type="ECO:0008006" key="2">
    <source>
        <dbReference type="Google" id="ProtNLM"/>
    </source>
</evidence>
<dbReference type="InterPro" id="IPR014942">
    <property type="entry name" value="AbiEii"/>
</dbReference>
<accession>A0A644VRI5</accession>
<organism evidence="1">
    <name type="scientific">bioreactor metagenome</name>
    <dbReference type="NCBI Taxonomy" id="1076179"/>
    <lineage>
        <taxon>unclassified sequences</taxon>
        <taxon>metagenomes</taxon>
        <taxon>ecological metagenomes</taxon>
    </lineage>
</organism>
<dbReference type="EMBL" id="VSSQ01000411">
    <property type="protein sequence ID" value="MPL94009.1"/>
    <property type="molecule type" value="Genomic_DNA"/>
</dbReference>
<dbReference type="Pfam" id="PF08843">
    <property type="entry name" value="AbiEii"/>
    <property type="match status" value="1"/>
</dbReference>
<evidence type="ECO:0000313" key="1">
    <source>
        <dbReference type="EMBL" id="MPL94009.1"/>
    </source>
</evidence>
<protein>
    <recommendedName>
        <fullName evidence="2">Nucleotidyl transferase AbiEii/AbiGii toxin family protein</fullName>
    </recommendedName>
</protein>